<accession>A0AAE0FY33</accession>
<proteinExistence type="predicted"/>
<evidence type="ECO:0000313" key="1">
    <source>
        <dbReference type="EMBL" id="KAK3268121.1"/>
    </source>
</evidence>
<protein>
    <submittedName>
        <fullName evidence="1">Uncharacterized protein</fullName>
    </submittedName>
</protein>
<sequence length="138" mass="14240">MLATLGRLIIELDDLDQGQGGVEAADVAQRMEAIGFKGANLAGVAAALFMCKKRSGFDASSTEDPLACLNGVDVIPGTIVPMVRAIGIIGGLLAKVRDGISTSDHPQAALSGQVMEGMSLAKLWRPFAERGLSDASSV</sequence>
<dbReference type="Proteomes" id="UP001190700">
    <property type="component" value="Unassembled WGS sequence"/>
</dbReference>
<dbReference type="EMBL" id="LGRX02012011">
    <property type="protein sequence ID" value="KAK3268121.1"/>
    <property type="molecule type" value="Genomic_DNA"/>
</dbReference>
<comment type="caution">
    <text evidence="1">The sequence shown here is derived from an EMBL/GenBank/DDBJ whole genome shotgun (WGS) entry which is preliminary data.</text>
</comment>
<evidence type="ECO:0000313" key="2">
    <source>
        <dbReference type="Proteomes" id="UP001190700"/>
    </source>
</evidence>
<dbReference type="AlphaFoldDB" id="A0AAE0FY33"/>
<reference evidence="1 2" key="1">
    <citation type="journal article" date="2015" name="Genome Biol. Evol.">
        <title>Comparative Genomics of a Bacterivorous Green Alga Reveals Evolutionary Causalities and Consequences of Phago-Mixotrophic Mode of Nutrition.</title>
        <authorList>
            <person name="Burns J.A."/>
            <person name="Paasch A."/>
            <person name="Narechania A."/>
            <person name="Kim E."/>
        </authorList>
    </citation>
    <scope>NUCLEOTIDE SEQUENCE [LARGE SCALE GENOMIC DNA]</scope>
    <source>
        <strain evidence="1 2">PLY_AMNH</strain>
    </source>
</reference>
<keyword evidence="2" id="KW-1185">Reference proteome</keyword>
<organism evidence="1 2">
    <name type="scientific">Cymbomonas tetramitiformis</name>
    <dbReference type="NCBI Taxonomy" id="36881"/>
    <lineage>
        <taxon>Eukaryota</taxon>
        <taxon>Viridiplantae</taxon>
        <taxon>Chlorophyta</taxon>
        <taxon>Pyramimonadophyceae</taxon>
        <taxon>Pyramimonadales</taxon>
        <taxon>Pyramimonadaceae</taxon>
        <taxon>Cymbomonas</taxon>
    </lineage>
</organism>
<gene>
    <name evidence="1" type="ORF">CYMTET_23358</name>
</gene>
<name>A0AAE0FY33_9CHLO</name>